<gene>
    <name evidence="3" type="ORF">Atai01_63940</name>
</gene>
<name>A0A9W6R9A0_9PSEU</name>
<comment type="caution">
    <text evidence="3">The sequence shown here is derived from an EMBL/GenBank/DDBJ whole genome shotgun (WGS) entry which is preliminary data.</text>
</comment>
<dbReference type="PANTHER" id="PTHR35176">
    <property type="entry name" value="HEME OXYGENASE HI_0854-RELATED"/>
    <property type="match status" value="1"/>
</dbReference>
<dbReference type="SUPFAM" id="SSF50475">
    <property type="entry name" value="FMN-binding split barrel"/>
    <property type="match status" value="1"/>
</dbReference>
<keyword evidence="1" id="KW-0560">Oxidoreductase</keyword>
<proteinExistence type="predicted"/>
<reference evidence="3" key="1">
    <citation type="submission" date="2023-03" db="EMBL/GenBank/DDBJ databases">
        <title>Amycolatopsis taiwanensis NBRC 103393.</title>
        <authorList>
            <person name="Ichikawa N."/>
            <person name="Sato H."/>
            <person name="Tonouchi N."/>
        </authorList>
    </citation>
    <scope>NUCLEOTIDE SEQUENCE</scope>
    <source>
        <strain evidence="3">NBRC 103393</strain>
    </source>
</reference>
<feature type="domain" description="Pyridoxamine 5'-phosphate oxidase N-terminal" evidence="2">
    <location>
        <begin position="36"/>
        <end position="124"/>
    </location>
</feature>
<evidence type="ECO:0000313" key="4">
    <source>
        <dbReference type="Proteomes" id="UP001165136"/>
    </source>
</evidence>
<dbReference type="GO" id="GO:0016627">
    <property type="term" value="F:oxidoreductase activity, acting on the CH-CH group of donors"/>
    <property type="evidence" value="ECO:0007669"/>
    <property type="project" value="TreeGrafter"/>
</dbReference>
<dbReference type="InterPro" id="IPR011576">
    <property type="entry name" value="Pyridox_Oxase_N"/>
</dbReference>
<dbReference type="EMBL" id="BSTI01000018">
    <property type="protein sequence ID" value="GLY69775.1"/>
    <property type="molecule type" value="Genomic_DNA"/>
</dbReference>
<evidence type="ECO:0000313" key="3">
    <source>
        <dbReference type="EMBL" id="GLY69775.1"/>
    </source>
</evidence>
<accession>A0A9W6R9A0</accession>
<dbReference type="RefSeq" id="WP_027947053.1">
    <property type="nucleotide sequence ID" value="NZ_BSTI01000018.1"/>
</dbReference>
<keyword evidence="4" id="KW-1185">Reference proteome</keyword>
<dbReference type="Proteomes" id="UP001165136">
    <property type="component" value="Unassembled WGS sequence"/>
</dbReference>
<dbReference type="InterPro" id="IPR012349">
    <property type="entry name" value="Split_barrel_FMN-bd"/>
</dbReference>
<dbReference type="Gene3D" id="2.30.110.10">
    <property type="entry name" value="Electron Transport, Fmn-binding Protein, Chain A"/>
    <property type="match status" value="1"/>
</dbReference>
<evidence type="ECO:0000259" key="2">
    <source>
        <dbReference type="Pfam" id="PF01243"/>
    </source>
</evidence>
<dbReference type="Pfam" id="PF01243">
    <property type="entry name" value="PNPOx_N"/>
    <property type="match status" value="1"/>
</dbReference>
<dbReference type="PANTHER" id="PTHR35176:SF4">
    <property type="entry name" value="PYRIDOXAMINE 5'-PHOSPHATE OXIDASE-RELATED FMN-BINDING"/>
    <property type="match status" value="1"/>
</dbReference>
<dbReference type="GO" id="GO:0070967">
    <property type="term" value="F:coenzyme F420 binding"/>
    <property type="evidence" value="ECO:0007669"/>
    <property type="project" value="TreeGrafter"/>
</dbReference>
<dbReference type="InterPro" id="IPR052019">
    <property type="entry name" value="F420H2_bilvrd_red/Heme_oxyg"/>
</dbReference>
<protein>
    <submittedName>
        <fullName evidence="3">Pyridoxamine 5'-phosphate oxidase</fullName>
    </submittedName>
</protein>
<evidence type="ECO:0000256" key="1">
    <source>
        <dbReference type="ARBA" id="ARBA00023002"/>
    </source>
</evidence>
<sequence length="165" mass="18918">MPEPRASRPYMPGYGTLPPDEGSGLLPWSWALKRLRDSHDYWLSTVWPDGRPHLMPVWAVWHDEALWFSSSLHARKIRNIRAGSAVSVATDDALNPVVIEGTARVMKDSTSLRTFMAIMNDKYRTGYTIEFLDPACNATVRVRPRWAFALRECDFPGSPTRWEFH</sequence>
<dbReference type="AlphaFoldDB" id="A0A9W6R9A0"/>
<dbReference type="GO" id="GO:0005829">
    <property type="term" value="C:cytosol"/>
    <property type="evidence" value="ECO:0007669"/>
    <property type="project" value="TreeGrafter"/>
</dbReference>
<organism evidence="3 4">
    <name type="scientific">Amycolatopsis taiwanensis</name>
    <dbReference type="NCBI Taxonomy" id="342230"/>
    <lineage>
        <taxon>Bacteria</taxon>
        <taxon>Bacillati</taxon>
        <taxon>Actinomycetota</taxon>
        <taxon>Actinomycetes</taxon>
        <taxon>Pseudonocardiales</taxon>
        <taxon>Pseudonocardiaceae</taxon>
        <taxon>Amycolatopsis</taxon>
    </lineage>
</organism>